<dbReference type="Gene3D" id="3.40.50.450">
    <property type="match status" value="1"/>
</dbReference>
<dbReference type="AlphaFoldDB" id="A0A239DKL3"/>
<name>A0A239DKL3_9ACTN</name>
<dbReference type="GO" id="GO:0102682">
    <property type="term" value="F:cytokinin riboside 5'-monophosphate phosphoribohydrolase activity"/>
    <property type="evidence" value="ECO:0007669"/>
    <property type="project" value="RHEA"/>
</dbReference>
<reference evidence="3" key="1">
    <citation type="submission" date="2017-06" db="EMBL/GenBank/DDBJ databases">
        <authorList>
            <person name="Varghese N."/>
            <person name="Submissions S."/>
        </authorList>
    </citation>
    <scope>NUCLEOTIDE SEQUENCE [LARGE SCALE GENOMIC DNA]</scope>
    <source>
        <strain evidence="3">DSM 44485</strain>
    </source>
</reference>
<dbReference type="RefSeq" id="WP_089315430.1">
    <property type="nucleotide sequence ID" value="NZ_FZNP01000015.1"/>
</dbReference>
<dbReference type="NCBIfam" id="TIGR00730">
    <property type="entry name" value="Rossman fold protein, TIGR00730 family"/>
    <property type="match status" value="1"/>
</dbReference>
<comment type="catalytic activity">
    <reaction evidence="1">
        <text>9-ribosyl-trans-zeatin 5'-phosphate + H2O = trans-zeatin + D-ribose 5-phosphate</text>
        <dbReference type="Rhea" id="RHEA:48564"/>
        <dbReference type="ChEBI" id="CHEBI:15377"/>
        <dbReference type="ChEBI" id="CHEBI:16522"/>
        <dbReference type="ChEBI" id="CHEBI:78346"/>
        <dbReference type="ChEBI" id="CHEBI:87947"/>
        <dbReference type="EC" id="3.2.2.n1"/>
    </reaction>
</comment>
<dbReference type="PANTHER" id="PTHR43393:SF3">
    <property type="entry name" value="LYSINE DECARBOXYLASE-LIKE PROTEIN"/>
    <property type="match status" value="1"/>
</dbReference>
<protein>
    <recommendedName>
        <fullName evidence="1">Cytokinin riboside 5'-monophosphate phosphoribohydrolase</fullName>
        <ecNumber evidence="1">3.2.2.n1</ecNumber>
    </recommendedName>
</protein>
<evidence type="ECO:0000256" key="1">
    <source>
        <dbReference type="RuleBase" id="RU363015"/>
    </source>
</evidence>
<dbReference type="GO" id="GO:0005829">
    <property type="term" value="C:cytosol"/>
    <property type="evidence" value="ECO:0007669"/>
    <property type="project" value="TreeGrafter"/>
</dbReference>
<dbReference type="Pfam" id="PF03641">
    <property type="entry name" value="Lysine_decarbox"/>
    <property type="match status" value="1"/>
</dbReference>
<dbReference type="EC" id="3.2.2.n1" evidence="1"/>
<dbReference type="SUPFAM" id="SSF102405">
    <property type="entry name" value="MCP/YpsA-like"/>
    <property type="match status" value="1"/>
</dbReference>
<dbReference type="EMBL" id="FZNP01000015">
    <property type="protein sequence ID" value="SNS32957.1"/>
    <property type="molecule type" value="Genomic_DNA"/>
</dbReference>
<keyword evidence="1" id="KW-0203">Cytokinin biosynthesis</keyword>
<evidence type="ECO:0000313" key="2">
    <source>
        <dbReference type="EMBL" id="SNS32957.1"/>
    </source>
</evidence>
<dbReference type="OrthoDB" id="9801098at2"/>
<comment type="similarity">
    <text evidence="1">Belongs to the LOG family.</text>
</comment>
<dbReference type="GO" id="GO:0009691">
    <property type="term" value="P:cytokinin biosynthetic process"/>
    <property type="evidence" value="ECO:0007669"/>
    <property type="project" value="UniProtKB-UniRule"/>
</dbReference>
<dbReference type="InterPro" id="IPR005269">
    <property type="entry name" value="LOG"/>
</dbReference>
<sequence>MTEPIFHSRSAEGRVAQATVAAATEPAVVESSSSLGLRSQAEFETGFRALDGIGKAVAVMGSARTAPGTEEYELGVSVGAALAAEGFAVITGGGPGAMEAANKGAYGNGGLSIGVGIELPREQRLNPYLHIGIECRYFFTRKVMFVKYSDATVVLPGGNGSLDELFEVLVLVQTKKIAPRPIVLVGTEFWGPMVSWIQRTMLGTGKISPEDLDLFHVVDTAEEVVELMPKRAVS</sequence>
<dbReference type="InterPro" id="IPR031100">
    <property type="entry name" value="LOG_fam"/>
</dbReference>
<keyword evidence="1" id="KW-0378">Hydrolase</keyword>
<dbReference type="Proteomes" id="UP000198420">
    <property type="component" value="Unassembled WGS sequence"/>
</dbReference>
<comment type="catalytic activity">
    <reaction evidence="1">
        <text>N(6)-(dimethylallyl)adenosine 5'-phosphate + H2O = N(6)-dimethylallyladenine + D-ribose 5-phosphate</text>
        <dbReference type="Rhea" id="RHEA:48560"/>
        <dbReference type="ChEBI" id="CHEBI:15377"/>
        <dbReference type="ChEBI" id="CHEBI:17660"/>
        <dbReference type="ChEBI" id="CHEBI:57526"/>
        <dbReference type="ChEBI" id="CHEBI:78346"/>
        <dbReference type="EC" id="3.2.2.n1"/>
    </reaction>
</comment>
<dbReference type="InterPro" id="IPR052341">
    <property type="entry name" value="LOG_family_nucleotidases"/>
</dbReference>
<accession>A0A239DKL3</accession>
<gene>
    <name evidence="2" type="ORF">SAMN06265355_11535</name>
</gene>
<organism evidence="2 3">
    <name type="scientific">Actinomadura mexicana</name>
    <dbReference type="NCBI Taxonomy" id="134959"/>
    <lineage>
        <taxon>Bacteria</taxon>
        <taxon>Bacillati</taxon>
        <taxon>Actinomycetota</taxon>
        <taxon>Actinomycetes</taxon>
        <taxon>Streptosporangiales</taxon>
        <taxon>Thermomonosporaceae</taxon>
        <taxon>Actinomadura</taxon>
    </lineage>
</organism>
<proteinExistence type="inferred from homology"/>
<dbReference type="PANTHER" id="PTHR43393">
    <property type="entry name" value="CYTOKININ RIBOSIDE 5'-MONOPHOSPHATE PHOSPHORIBOHYDROLASE"/>
    <property type="match status" value="1"/>
</dbReference>
<evidence type="ECO:0000313" key="3">
    <source>
        <dbReference type="Proteomes" id="UP000198420"/>
    </source>
</evidence>
<keyword evidence="3" id="KW-1185">Reference proteome</keyword>